<dbReference type="AlphaFoldDB" id="A0A975YMN4"/>
<dbReference type="RefSeq" id="WP_136487943.1">
    <property type="nucleotide sequence ID" value="NZ_CP076643.1"/>
</dbReference>
<dbReference type="Proteomes" id="UP000694232">
    <property type="component" value="Chromosome 1"/>
</dbReference>
<organism evidence="1 2">
    <name type="scientific">Vibrio ostreae</name>
    <dbReference type="NCBI Taxonomy" id="2841925"/>
    <lineage>
        <taxon>Bacteria</taxon>
        <taxon>Pseudomonadati</taxon>
        <taxon>Pseudomonadota</taxon>
        <taxon>Gammaproteobacteria</taxon>
        <taxon>Vibrionales</taxon>
        <taxon>Vibrionaceae</taxon>
        <taxon>Vibrio</taxon>
    </lineage>
</organism>
<sequence length="145" mass="16657">MTIKEWEQHTLLADIAMQQADHLRGILHYQQALTLSDRIGTRYDVEMEDRLLISVISCHNMASFWRTVGDDQYELKYLELASERVLTLIPQCQNPSCEAFVDSLGCCKKALIEFMKRHPNPELAKLVKDIDSASSCNLIAKFRLN</sequence>
<proteinExistence type="predicted"/>
<dbReference type="KEGG" id="vos:KNV97_14125"/>
<reference evidence="1" key="1">
    <citation type="submission" date="2021-06" db="EMBL/GenBank/DDBJ databases">
        <title>Vibrio nov. sp., novel gut bacterium isolated from Yellow Sea oyster.</title>
        <authorList>
            <person name="Muhammad N."/>
            <person name="Nguyen T.H."/>
            <person name="Lee Y.-J."/>
            <person name="Ko J."/>
            <person name="Kim S.-G."/>
        </authorList>
    </citation>
    <scope>NUCLEOTIDE SEQUENCE</scope>
    <source>
        <strain evidence="1">OG9-811</strain>
    </source>
</reference>
<dbReference type="Pfam" id="PF10952">
    <property type="entry name" value="DUF2753"/>
    <property type="match status" value="1"/>
</dbReference>
<evidence type="ECO:0000313" key="2">
    <source>
        <dbReference type="Proteomes" id="UP000694232"/>
    </source>
</evidence>
<evidence type="ECO:0000313" key="1">
    <source>
        <dbReference type="EMBL" id="QXO16620.1"/>
    </source>
</evidence>
<protein>
    <submittedName>
        <fullName evidence="1">DUF2753 domain-containing protein</fullName>
    </submittedName>
</protein>
<dbReference type="InterPro" id="IPR020206">
    <property type="entry name" value="Uncharacterised_VP2110"/>
</dbReference>
<gene>
    <name evidence="1" type="ORF">KNV97_14125</name>
</gene>
<dbReference type="EMBL" id="CP076643">
    <property type="protein sequence ID" value="QXO16620.1"/>
    <property type="molecule type" value="Genomic_DNA"/>
</dbReference>
<accession>A0A975YMN4</accession>
<keyword evidence="2" id="KW-1185">Reference proteome</keyword>
<name>A0A975YMN4_9VIBR</name>